<protein>
    <submittedName>
        <fullName evidence="1">Uncharacterized protein</fullName>
    </submittedName>
</protein>
<dbReference type="Proteomes" id="UP000782475">
    <property type="component" value="Unassembled WGS sequence"/>
</dbReference>
<accession>A0ACC5VCJ1</accession>
<gene>
    <name evidence="1" type="ORF">KJJ99_00375</name>
</gene>
<organism evidence="1 2">
    <name type="scientific">Stutzerimonas chloritidismutans</name>
    <name type="common">Pseudomonas chloritidismutans</name>
    <dbReference type="NCBI Taxonomy" id="203192"/>
    <lineage>
        <taxon>Bacteria</taxon>
        <taxon>Pseudomonadati</taxon>
        <taxon>Pseudomonadota</taxon>
        <taxon>Gammaproteobacteria</taxon>
        <taxon>Pseudomonadales</taxon>
        <taxon>Pseudomonadaceae</taxon>
        <taxon>Stutzerimonas</taxon>
    </lineage>
</organism>
<sequence length="138" mass="14836">MTKKSFTTIAGDVAYELFVPGYVKVIRSAMSEAQGDIKSAESKGIAELELEAAKQKVIMDFQAHQARVSQEVAIAERISTSEKVEITEYYDVSGKAHAGLTASEASITAGIGGEGRKVTHRVIKFTGFSQSEAGYEVN</sequence>
<evidence type="ECO:0000313" key="1">
    <source>
        <dbReference type="EMBL" id="MBX7270261.1"/>
    </source>
</evidence>
<name>A0ACC5VCJ1_STUCH</name>
<reference evidence="1 2" key="1">
    <citation type="journal article" date="2021" name="Appl. Microbiol. Biotechnol.">
        <title>Biotechnological applications of marine bacteria in bioremediation of environments polluted with hydrocarbons and plastics.</title>
        <authorList>
            <person name="Muriel-Millan L.F."/>
            <person name="Millan-Lopez S."/>
            <person name="Pardo-Lopez L."/>
        </authorList>
    </citation>
    <scope>NUCLEOTIDE SEQUENCE [LARGE SCALE GENOMIC DNA]</scope>
    <source>
        <strain evidence="1 2">GOM4</strain>
    </source>
</reference>
<dbReference type="EMBL" id="JAHHFP010000001">
    <property type="protein sequence ID" value="MBX7270261.1"/>
    <property type="molecule type" value="Genomic_DNA"/>
</dbReference>
<comment type="caution">
    <text evidence="1">The sequence shown here is derived from an EMBL/GenBank/DDBJ whole genome shotgun (WGS) entry which is preliminary data.</text>
</comment>
<keyword evidence="2" id="KW-1185">Reference proteome</keyword>
<proteinExistence type="predicted"/>
<evidence type="ECO:0000313" key="2">
    <source>
        <dbReference type="Proteomes" id="UP000782475"/>
    </source>
</evidence>